<accession>A0ABW9SLJ9</accession>
<sequence>MALTADGLRYHDPQLLSKCGIRLRSLAMRRLLAICIGSLVSALALAAPIEIMVEDAAAPMSNPDGSGYANEIVLAAFAAMDTPVKLTVVPYARCKKYVLSGAVAACLSMSDAPELAGKVRLSGLPLFYAYPRFYYHTSRPVAARTLAELPAGLRVGIVNGYEYPPEILRLTERGIHLLQARSEETNLKKLAVGHIDLVVSMMDDFKTDDALISKAGVQQVVFAFETTPQGSYIGFSSLHPQGEQARQLFNRGYAAIVLNGTRAAIERKWKNTRPLS</sequence>
<dbReference type="SUPFAM" id="SSF53850">
    <property type="entry name" value="Periplasmic binding protein-like II"/>
    <property type="match status" value="1"/>
</dbReference>
<dbReference type="Gene3D" id="3.40.190.10">
    <property type="entry name" value="Periplasmic binding protein-like II"/>
    <property type="match status" value="2"/>
</dbReference>
<proteinExistence type="predicted"/>
<keyword evidence="1" id="KW-0472">Membrane</keyword>
<evidence type="ECO:0000256" key="1">
    <source>
        <dbReference type="SAM" id="Phobius"/>
    </source>
</evidence>
<gene>
    <name evidence="2" type="ORF">GM655_02025</name>
</gene>
<comment type="caution">
    <text evidence="2">The sequence shown here is derived from an EMBL/GenBank/DDBJ whole genome shotgun (WGS) entry which is preliminary data.</text>
</comment>
<dbReference type="Proteomes" id="UP000735592">
    <property type="component" value="Unassembled WGS sequence"/>
</dbReference>
<keyword evidence="1" id="KW-0812">Transmembrane</keyword>
<keyword evidence="3" id="KW-1185">Reference proteome</keyword>
<evidence type="ECO:0000313" key="3">
    <source>
        <dbReference type="Proteomes" id="UP000735592"/>
    </source>
</evidence>
<organism evidence="2 3">
    <name type="scientific">Pseudoduganella danionis</name>
    <dbReference type="NCBI Taxonomy" id="1890295"/>
    <lineage>
        <taxon>Bacteria</taxon>
        <taxon>Pseudomonadati</taxon>
        <taxon>Pseudomonadota</taxon>
        <taxon>Betaproteobacteria</taxon>
        <taxon>Burkholderiales</taxon>
        <taxon>Oxalobacteraceae</taxon>
        <taxon>Telluria group</taxon>
        <taxon>Pseudoduganella</taxon>
    </lineage>
</organism>
<protein>
    <submittedName>
        <fullName evidence="2">Transporter substrate-binding domain-containing protein</fullName>
    </submittedName>
</protein>
<evidence type="ECO:0000313" key="2">
    <source>
        <dbReference type="EMBL" id="MTW31599.1"/>
    </source>
</evidence>
<keyword evidence="1" id="KW-1133">Transmembrane helix</keyword>
<name>A0ABW9SLJ9_9BURK</name>
<feature type="transmembrane region" description="Helical" evidence="1">
    <location>
        <begin position="31"/>
        <end position="53"/>
    </location>
</feature>
<dbReference type="EMBL" id="WNKW01000001">
    <property type="protein sequence ID" value="MTW31599.1"/>
    <property type="molecule type" value="Genomic_DNA"/>
</dbReference>
<reference evidence="2 3" key="1">
    <citation type="submission" date="2019-11" db="EMBL/GenBank/DDBJ databases">
        <title>Type strains purchased from KCTC, JCM and DSMZ.</title>
        <authorList>
            <person name="Lu H."/>
        </authorList>
    </citation>
    <scope>NUCLEOTIDE SEQUENCE [LARGE SCALE GENOMIC DNA]</scope>
    <source>
        <strain evidence="2 3">DSM 103461</strain>
    </source>
</reference>